<keyword evidence="15" id="KW-1185">Reference proteome</keyword>
<dbReference type="InterPro" id="IPR013820">
    <property type="entry name" value="ATP_PRibTrfase_cat"/>
</dbReference>
<keyword evidence="7 11" id="KW-0328">Glycosyltransferase</keyword>
<dbReference type="InterPro" id="IPR013115">
    <property type="entry name" value="HisG_C"/>
</dbReference>
<evidence type="ECO:0000256" key="2">
    <source>
        <dbReference type="ARBA" id="ARBA00004667"/>
    </source>
</evidence>
<dbReference type="GO" id="GO:0000287">
    <property type="term" value="F:magnesium ion binding"/>
    <property type="evidence" value="ECO:0007669"/>
    <property type="project" value="UniProtKB-UniRule"/>
</dbReference>
<dbReference type="PROSITE" id="PS01316">
    <property type="entry name" value="ATP_P_PHORIBOSYLTR"/>
    <property type="match status" value="1"/>
</dbReference>
<evidence type="ECO:0000313" key="14">
    <source>
        <dbReference type="EMBL" id="PFG74802.1"/>
    </source>
</evidence>
<evidence type="ECO:0000256" key="4">
    <source>
        <dbReference type="ARBA" id="ARBA00011946"/>
    </source>
</evidence>
<dbReference type="Gene3D" id="3.40.190.10">
    <property type="entry name" value="Periplasmic binding protein-like II"/>
    <property type="match status" value="2"/>
</dbReference>
<dbReference type="InterPro" id="IPR015867">
    <property type="entry name" value="N-reg_PII/ATP_PRibTrfase_C"/>
</dbReference>
<keyword evidence="11" id="KW-0963">Cytoplasm</keyword>
<dbReference type="UniPathway" id="UPA00031">
    <property type="reaction ID" value="UER00006"/>
</dbReference>
<dbReference type="InterPro" id="IPR020621">
    <property type="entry name" value="ATP-PRT_HisG_long"/>
</dbReference>
<comment type="similarity">
    <text evidence="3 11">Belongs to the ATP phosphoribosyltransferase family. Long subfamily.</text>
</comment>
<evidence type="ECO:0000256" key="3">
    <source>
        <dbReference type="ARBA" id="ARBA00007955"/>
    </source>
</evidence>
<comment type="cofactor">
    <cofactor evidence="11">
        <name>Mg(2+)</name>
        <dbReference type="ChEBI" id="CHEBI:18420"/>
    </cofactor>
</comment>
<evidence type="ECO:0000256" key="11">
    <source>
        <dbReference type="HAMAP-Rule" id="MF_00079"/>
    </source>
</evidence>
<feature type="domain" description="ATP phosphoribosyltransferase catalytic" evidence="12">
    <location>
        <begin position="49"/>
        <end position="200"/>
    </location>
</feature>
<dbReference type="InterPro" id="IPR001348">
    <property type="entry name" value="ATP_PRibTrfase_HisG"/>
</dbReference>
<evidence type="ECO:0000313" key="15">
    <source>
        <dbReference type="Proteomes" id="UP000223071"/>
    </source>
</evidence>
<accession>A0A2A9HI28</accession>
<dbReference type="RefSeq" id="WP_098504157.1">
    <property type="nucleotide sequence ID" value="NZ_PDJQ01000001.1"/>
</dbReference>
<proteinExistence type="inferred from homology"/>
<evidence type="ECO:0000256" key="1">
    <source>
        <dbReference type="ARBA" id="ARBA00000915"/>
    </source>
</evidence>
<evidence type="ECO:0000256" key="8">
    <source>
        <dbReference type="ARBA" id="ARBA00022679"/>
    </source>
</evidence>
<keyword evidence="11" id="KW-0547">Nucleotide-binding</keyword>
<feature type="domain" description="Histidine biosynthesis HisG C-terminal" evidence="13">
    <location>
        <begin position="205"/>
        <end position="276"/>
    </location>
</feature>
<dbReference type="NCBIfam" id="TIGR03455">
    <property type="entry name" value="HisG_C-term"/>
    <property type="match status" value="1"/>
</dbReference>
<sequence length="280" mass="30540">MIKVALPNKGVLFQPTLDLLASCGYRVGKSGSQLSAFDPENDVEFYFLRPGDIPVYVSNGILDAGITGKDLAAERGHSPELLLDLNYGDSRLCAAVPANSPVRTLEEVAGLRIATSFPNIVRQYFHGRALKLIELEGAVEISVALGIAEAVVDVVDTGTTLRQAGLRIVGEPLFVSNAALYAHPERADHPPVRVLRSRIEGRLVALDYMMVEYDCPGTILQQACEITPGLESPTITQLQREGWYSVKAMVRRKEAHRIMDELSSIGCRGILLTNIESARI</sequence>
<dbReference type="Pfam" id="PF01634">
    <property type="entry name" value="HisG"/>
    <property type="match status" value="1"/>
</dbReference>
<comment type="activity regulation">
    <text evidence="11">Feedback inhibited by histidine.</text>
</comment>
<dbReference type="NCBIfam" id="TIGR00070">
    <property type="entry name" value="hisG"/>
    <property type="match status" value="1"/>
</dbReference>
<dbReference type="Gene3D" id="3.30.70.120">
    <property type="match status" value="1"/>
</dbReference>
<keyword evidence="8 11" id="KW-0808">Transferase</keyword>
<dbReference type="Proteomes" id="UP000223071">
    <property type="component" value="Unassembled WGS sequence"/>
</dbReference>
<keyword evidence="11" id="KW-0067">ATP-binding</keyword>
<dbReference type="GO" id="GO:0005524">
    <property type="term" value="F:ATP binding"/>
    <property type="evidence" value="ECO:0007669"/>
    <property type="project" value="UniProtKB-KW"/>
</dbReference>
<comment type="pathway">
    <text evidence="2 11">Amino-acid biosynthesis; L-histidine biosynthesis; L-histidine from 5-phospho-alpha-D-ribose 1-diphosphate: step 1/9.</text>
</comment>
<dbReference type="Pfam" id="PF08029">
    <property type="entry name" value="HisG_C"/>
    <property type="match status" value="1"/>
</dbReference>
<evidence type="ECO:0000256" key="6">
    <source>
        <dbReference type="ARBA" id="ARBA00022605"/>
    </source>
</evidence>
<comment type="caution">
    <text evidence="14">The sequence shown here is derived from an EMBL/GenBank/DDBJ whole genome shotgun (WGS) entry which is preliminary data.</text>
</comment>
<reference evidence="14 15" key="1">
    <citation type="submission" date="2017-09" db="EMBL/GenBank/DDBJ databases">
        <title>Sequencing the genomes of two abundant thermophiles in Great Basin hot springs: Thermocrinis jamiesonii and novel Chloroflexi Thermoflexus hugenholtzii.</title>
        <authorList>
            <person name="Hedlund B."/>
        </authorList>
    </citation>
    <scope>NUCLEOTIDE SEQUENCE [LARGE SCALE GENOMIC DNA]</scope>
    <source>
        <strain evidence="14 15">G233</strain>
    </source>
</reference>
<comment type="function">
    <text evidence="10 11">Catalyzes the condensation of ATP and 5-phosphoribose 1-diphosphate to form N'-(5'-phosphoribosyl)-ATP (PR-ATP). Has a crucial role in the pathway because the rate of histidine biosynthesis seems to be controlled primarily by regulation of HisG enzymatic activity.</text>
</comment>
<dbReference type="PANTHER" id="PTHR21403:SF8">
    <property type="entry name" value="ATP PHOSPHORIBOSYLTRANSFERASE"/>
    <property type="match status" value="1"/>
</dbReference>
<dbReference type="AlphaFoldDB" id="A0A2A9HI28"/>
<dbReference type="PANTHER" id="PTHR21403">
    <property type="entry name" value="ATP PHOSPHORIBOSYLTRANSFERASE ATP-PRTASE"/>
    <property type="match status" value="1"/>
</dbReference>
<dbReference type="HAMAP" id="MF_00079">
    <property type="entry name" value="HisG_Long"/>
    <property type="match status" value="1"/>
</dbReference>
<keyword evidence="11" id="KW-0460">Magnesium</keyword>
<dbReference type="GO" id="GO:0000105">
    <property type="term" value="P:L-histidine biosynthetic process"/>
    <property type="evidence" value="ECO:0007669"/>
    <property type="project" value="UniProtKB-UniRule"/>
</dbReference>
<keyword evidence="6 11" id="KW-0028">Amino-acid biosynthesis</keyword>
<evidence type="ECO:0000256" key="5">
    <source>
        <dbReference type="ARBA" id="ARBA00020998"/>
    </source>
</evidence>
<organism evidence="14 15">
    <name type="scientific">Tepidiforma thermophila (strain KCTC 52669 / CGMCC 1.13589 / G233)</name>
    <dbReference type="NCBI Taxonomy" id="2761530"/>
    <lineage>
        <taxon>Bacteria</taxon>
        <taxon>Bacillati</taxon>
        <taxon>Chloroflexota</taxon>
        <taxon>Tepidiformia</taxon>
        <taxon>Tepidiformales</taxon>
        <taxon>Tepidiformaceae</taxon>
        <taxon>Tepidiforma</taxon>
    </lineage>
</organism>
<comment type="subcellular location">
    <subcellularLocation>
        <location evidence="11">Cytoplasm</location>
    </subcellularLocation>
</comment>
<evidence type="ECO:0000259" key="13">
    <source>
        <dbReference type="Pfam" id="PF08029"/>
    </source>
</evidence>
<dbReference type="SUPFAM" id="SSF54913">
    <property type="entry name" value="GlnB-like"/>
    <property type="match status" value="1"/>
</dbReference>
<dbReference type="InterPro" id="IPR018198">
    <property type="entry name" value="ATP_PRibTrfase_CS"/>
</dbReference>
<dbReference type="GO" id="GO:0005737">
    <property type="term" value="C:cytoplasm"/>
    <property type="evidence" value="ECO:0007669"/>
    <property type="project" value="UniProtKB-SubCell"/>
</dbReference>
<dbReference type="EMBL" id="PDJQ01000001">
    <property type="protein sequence ID" value="PFG74802.1"/>
    <property type="molecule type" value="Genomic_DNA"/>
</dbReference>
<dbReference type="SUPFAM" id="SSF53850">
    <property type="entry name" value="Periplasmic binding protein-like II"/>
    <property type="match status" value="1"/>
</dbReference>
<keyword evidence="11" id="KW-0479">Metal-binding</keyword>
<protein>
    <recommendedName>
        <fullName evidence="5 11">ATP phosphoribosyltransferase</fullName>
        <shortName evidence="11">ATP-PRT</shortName>
        <shortName evidence="11">ATP-PRTase</shortName>
        <ecNumber evidence="4 11">2.4.2.17</ecNumber>
    </recommendedName>
</protein>
<dbReference type="EC" id="2.4.2.17" evidence="4 11"/>
<dbReference type="InterPro" id="IPR011322">
    <property type="entry name" value="N-reg_PII-like_a/b"/>
</dbReference>
<evidence type="ECO:0000256" key="10">
    <source>
        <dbReference type="ARBA" id="ARBA00024861"/>
    </source>
</evidence>
<keyword evidence="9 11" id="KW-0368">Histidine biosynthesis</keyword>
<evidence type="ECO:0000256" key="7">
    <source>
        <dbReference type="ARBA" id="ARBA00022676"/>
    </source>
</evidence>
<name>A0A2A9HI28_TEPT2</name>
<evidence type="ECO:0000259" key="12">
    <source>
        <dbReference type="Pfam" id="PF01634"/>
    </source>
</evidence>
<gene>
    <name evidence="11" type="primary">hisG</name>
    <name evidence="14" type="ORF">A9A59_2043</name>
</gene>
<comment type="catalytic activity">
    <reaction evidence="1 11">
        <text>1-(5-phospho-beta-D-ribosyl)-ATP + diphosphate = 5-phospho-alpha-D-ribose 1-diphosphate + ATP</text>
        <dbReference type="Rhea" id="RHEA:18473"/>
        <dbReference type="ChEBI" id="CHEBI:30616"/>
        <dbReference type="ChEBI" id="CHEBI:33019"/>
        <dbReference type="ChEBI" id="CHEBI:58017"/>
        <dbReference type="ChEBI" id="CHEBI:73183"/>
        <dbReference type="EC" id="2.4.2.17"/>
    </reaction>
</comment>
<evidence type="ECO:0000256" key="9">
    <source>
        <dbReference type="ARBA" id="ARBA00023102"/>
    </source>
</evidence>
<dbReference type="GO" id="GO:0003879">
    <property type="term" value="F:ATP phosphoribosyltransferase activity"/>
    <property type="evidence" value="ECO:0007669"/>
    <property type="project" value="UniProtKB-UniRule"/>
</dbReference>